<keyword evidence="14" id="KW-1185">Reference proteome</keyword>
<dbReference type="InterPro" id="IPR017901">
    <property type="entry name" value="C-CAP_CF_C-like"/>
</dbReference>
<dbReference type="RefSeq" id="XP_065671041.1">
    <property type="nucleotide sequence ID" value="XM_065814969.1"/>
</dbReference>
<reference evidence="15 16" key="1">
    <citation type="submission" date="2025-05" db="UniProtKB">
        <authorList>
            <consortium name="RefSeq"/>
        </authorList>
    </citation>
    <scope>IDENTIFICATION</scope>
</reference>
<dbReference type="InterPro" id="IPR012945">
    <property type="entry name" value="Tubulin-bd_cofactor_C_dom"/>
</dbReference>
<keyword evidence="4 12" id="KW-0343">GTPase activation</keyword>
<evidence type="ECO:0000256" key="11">
    <source>
        <dbReference type="ARBA" id="ARBA00023288"/>
    </source>
</evidence>
<dbReference type="InterPro" id="IPR036850">
    <property type="entry name" value="NDK-like_dom_sf"/>
</dbReference>
<evidence type="ECO:0000313" key="16">
    <source>
        <dbReference type="RefSeq" id="XP_065671042.1"/>
    </source>
</evidence>
<evidence type="ECO:0000256" key="10">
    <source>
        <dbReference type="ARBA" id="ARBA00023139"/>
    </source>
</evidence>
<sequence length="338" mass="38612">MGCKKSKEIETSKEQVFSWDRADRPDPKDFTIANINDSVCGRLPGTVNGQQFVIQNCTNSSIYIFDFSAMVTIDDCENCKFFIGPVKGSIFLRNCKNCQCIIACQQYRARDCRKIDAFLLCASQPIIESCSSMRFGCFSFFYPELQVQFKNAGLSVYNNNWSSVYDFTPVQDGNCNWSFLPENLSVEVLVPKPINEAFANIDIRTDHKMSVVPFSRGKLDKRYDNSCLLVFFAKVKNDCKLLLENLHQKASYDLIQSKEIKINPDDASRIFRDEKYCTLVDQGPLIGLELNGNNIIQQVESVLKEMSISLNDVYLTTDQRFAKKDIDAFYNFVDMTMT</sequence>
<dbReference type="Proteomes" id="UP001652625">
    <property type="component" value="Chromosome 13"/>
</dbReference>
<dbReference type="InterPro" id="IPR006599">
    <property type="entry name" value="CARP_motif"/>
</dbReference>
<evidence type="ECO:0000256" key="8">
    <source>
        <dbReference type="ARBA" id="ARBA00023134"/>
    </source>
</evidence>
<evidence type="ECO:0000256" key="9">
    <source>
        <dbReference type="ARBA" id="ARBA00023136"/>
    </source>
</evidence>
<proteinExistence type="inferred from homology"/>
<evidence type="ECO:0000313" key="14">
    <source>
        <dbReference type="Proteomes" id="UP001652625"/>
    </source>
</evidence>
<dbReference type="SUPFAM" id="SSF69340">
    <property type="entry name" value="C-terminal domain of adenylylcyclase associated protein"/>
    <property type="match status" value="1"/>
</dbReference>
<dbReference type="Gene3D" id="3.30.70.141">
    <property type="entry name" value="Nucleoside diphosphate kinase-like domain"/>
    <property type="match status" value="1"/>
</dbReference>
<dbReference type="SMART" id="SM00673">
    <property type="entry name" value="CARP"/>
    <property type="match status" value="2"/>
</dbReference>
<evidence type="ECO:0000256" key="1">
    <source>
        <dbReference type="ARBA" id="ARBA00004342"/>
    </source>
</evidence>
<dbReference type="PANTHER" id="PTHR15440">
    <property type="entry name" value="XRP2 PROTEIN"/>
    <property type="match status" value="1"/>
</dbReference>
<organism evidence="14 16">
    <name type="scientific">Hydra vulgaris</name>
    <name type="common">Hydra</name>
    <name type="synonym">Hydra attenuata</name>
    <dbReference type="NCBI Taxonomy" id="6087"/>
    <lineage>
        <taxon>Eukaryota</taxon>
        <taxon>Metazoa</taxon>
        <taxon>Cnidaria</taxon>
        <taxon>Hydrozoa</taxon>
        <taxon>Hydroidolina</taxon>
        <taxon>Anthoathecata</taxon>
        <taxon>Aplanulata</taxon>
        <taxon>Hydridae</taxon>
        <taxon>Hydra</taxon>
    </lineage>
</organism>
<evidence type="ECO:0000256" key="2">
    <source>
        <dbReference type="ARBA" id="ARBA00008848"/>
    </source>
</evidence>
<evidence type="ECO:0000256" key="4">
    <source>
        <dbReference type="ARBA" id="ARBA00022468"/>
    </source>
</evidence>
<protein>
    <recommendedName>
        <fullName evidence="3 12">Protein XRP2</fullName>
    </recommendedName>
</protein>
<dbReference type="PIRSF" id="PIRSF037947">
    <property type="entry name" value="Protein_XRP2"/>
    <property type="match status" value="1"/>
</dbReference>
<dbReference type="InterPro" id="IPR016098">
    <property type="entry name" value="CAP/MinC_C"/>
</dbReference>
<dbReference type="GeneID" id="100203082"/>
<gene>
    <name evidence="15 16" type="primary">LOC100203082</name>
</gene>
<evidence type="ECO:0000313" key="15">
    <source>
        <dbReference type="RefSeq" id="XP_065671041.1"/>
    </source>
</evidence>
<keyword evidence="6" id="KW-0519">Myristate</keyword>
<evidence type="ECO:0000256" key="5">
    <source>
        <dbReference type="ARBA" id="ARBA00022475"/>
    </source>
</evidence>
<name>A0ABM4D9M1_HYDVU</name>
<dbReference type="PROSITE" id="PS51329">
    <property type="entry name" value="C_CAP_COFACTOR_C"/>
    <property type="match status" value="1"/>
</dbReference>
<comment type="function">
    <text evidence="12">Acts as a GTPase-activating protein (GAP) for tubulin in concert with tubulin-specific chaperone C, but does not enhance tubulin heterodimerization.</text>
</comment>
<evidence type="ECO:0000256" key="3">
    <source>
        <dbReference type="ARBA" id="ARBA00015771"/>
    </source>
</evidence>
<evidence type="ECO:0000256" key="7">
    <source>
        <dbReference type="ARBA" id="ARBA00022741"/>
    </source>
</evidence>
<keyword evidence="8 12" id="KW-0342">GTP-binding</keyword>
<dbReference type="RefSeq" id="XP_065671042.1">
    <property type="nucleotide sequence ID" value="XM_065814970.1"/>
</dbReference>
<dbReference type="Pfam" id="PF07986">
    <property type="entry name" value="TBCC"/>
    <property type="match status" value="1"/>
</dbReference>
<dbReference type="PANTHER" id="PTHR15440:SF0">
    <property type="entry name" value="PROTEIN XRP2"/>
    <property type="match status" value="1"/>
</dbReference>
<dbReference type="Gene3D" id="2.160.20.70">
    <property type="match status" value="1"/>
</dbReference>
<evidence type="ECO:0000256" key="6">
    <source>
        <dbReference type="ARBA" id="ARBA00022707"/>
    </source>
</evidence>
<dbReference type="InterPro" id="IPR039093">
    <property type="entry name" value="XRP2"/>
</dbReference>
<keyword evidence="7 12" id="KW-0547">Nucleotide-binding</keyword>
<dbReference type="InterPro" id="IPR036223">
    <property type="entry name" value="CAP_C_sf"/>
</dbReference>
<comment type="similarity">
    <text evidence="2 12">Belongs to the TBCC family.</text>
</comment>
<keyword evidence="9" id="KW-0472">Membrane</keyword>
<evidence type="ECO:0000256" key="12">
    <source>
        <dbReference type="PIRNR" id="PIRNR037947"/>
    </source>
</evidence>
<keyword evidence="10" id="KW-0564">Palmitate</keyword>
<feature type="domain" description="C-CAP/cofactor C-like" evidence="13">
    <location>
        <begin position="13"/>
        <end position="169"/>
    </location>
</feature>
<evidence type="ECO:0000259" key="13">
    <source>
        <dbReference type="PROSITE" id="PS51329"/>
    </source>
</evidence>
<accession>A0ABM4D9M1</accession>
<comment type="subcellular location">
    <subcellularLocation>
        <location evidence="1">Cell membrane</location>
        <topology evidence="1">Lipid-anchor</topology>
        <orientation evidence="1">Cytoplasmic side</orientation>
    </subcellularLocation>
</comment>
<keyword evidence="11" id="KW-0449">Lipoprotein</keyword>
<keyword evidence="5" id="KW-1003">Cell membrane</keyword>